<dbReference type="EC" id="2.6.1.62" evidence="9"/>
<dbReference type="InterPro" id="IPR005815">
    <property type="entry name" value="BioA"/>
</dbReference>
<sequence>MTPVDENRTERVDRLDGVHAWHPFTQMSEHRAHPRLFIERGEGCWLYDTEGNRYLDGNASIWTNVHGHNDPDLNAALVGQLERIAHSTTLGLAHPTGTRLSEKLASIAPEGLQRVFYSDNGSNAVEIALKLSFQYWQLAGQPEKTGVIALNGAYHGDTFGTMSVGDSGGFHGRFSPWCFPADRVPAPVCDEAGGIVHASDMSASLARLDELLAEKAATTACLIMEPWVQGSAGMRLQPRGFLKEVAARCRRAGVHLILDEVFVGFGRVGPMLVCREEGVEPDFLCLAKGLTAGYLPLAATLTTEAVFEAFLGRFEEYKAFYHGHTFTGNPLGAAVAHKSIEKIEARMADGRHAETLAAFEAAVLNYGLGSGLFPVVRQRGLLAALELPARPVAERTGLKVALEARKHGLIARALGDTLLVVPPLVISSDEIEFLFQQLTRATQIVLNASPSPTGA</sequence>
<comment type="caution">
    <text evidence="10">The sequence shown here is derived from an EMBL/GenBank/DDBJ whole genome shotgun (WGS) entry which is preliminary data.</text>
</comment>
<dbReference type="GO" id="GO:0005737">
    <property type="term" value="C:cytoplasm"/>
    <property type="evidence" value="ECO:0007669"/>
    <property type="project" value="UniProtKB-SubCell"/>
</dbReference>
<evidence type="ECO:0000256" key="8">
    <source>
        <dbReference type="ARBA" id="ARBA00048449"/>
    </source>
</evidence>
<dbReference type="Gene3D" id="3.40.640.10">
    <property type="entry name" value="Type I PLP-dependent aspartate aminotransferase-like (Major domain)"/>
    <property type="match status" value="1"/>
</dbReference>
<feature type="binding site" evidence="9">
    <location>
        <position position="154"/>
    </location>
    <ligand>
        <name>substrate</name>
    </ligand>
</feature>
<evidence type="ECO:0000256" key="5">
    <source>
        <dbReference type="ARBA" id="ARBA00022691"/>
    </source>
</evidence>
<proteinExistence type="inferred from homology"/>
<evidence type="ECO:0000256" key="3">
    <source>
        <dbReference type="ARBA" id="ARBA00022576"/>
    </source>
</evidence>
<dbReference type="PIRSF" id="PIRSF000521">
    <property type="entry name" value="Transaminase_4ab_Lys_Orn"/>
    <property type="match status" value="1"/>
</dbReference>
<comment type="subunit">
    <text evidence="9">Homodimer.</text>
</comment>
<keyword evidence="6 9" id="KW-0093">Biotin biosynthesis</keyword>
<dbReference type="InterPro" id="IPR005814">
    <property type="entry name" value="Aminotrans_3"/>
</dbReference>
<comment type="pathway">
    <text evidence="2 9">Cofactor biosynthesis; biotin biosynthesis; 7,8-diaminononanoate from 8-amino-7-oxononanoate (SAM route): step 1/1.</text>
</comment>
<dbReference type="HAMAP" id="MF_00834">
    <property type="entry name" value="BioA"/>
    <property type="match status" value="1"/>
</dbReference>
<feature type="site" description="Participates in the substrate recognition with KAPA and in a stacking interaction with the adenine ring of SAM" evidence="9">
    <location>
        <position position="24"/>
    </location>
</feature>
<dbReference type="GO" id="GO:0009102">
    <property type="term" value="P:biotin biosynthetic process"/>
    <property type="evidence" value="ECO:0007669"/>
    <property type="project" value="UniProtKB-UniRule"/>
</dbReference>
<dbReference type="EMBL" id="JACHVB010000014">
    <property type="protein sequence ID" value="MBC2593631.1"/>
    <property type="molecule type" value="Genomic_DNA"/>
</dbReference>
<organism evidence="10 11">
    <name type="scientific">Ruficoccus amylovorans</name>
    <dbReference type="NCBI Taxonomy" id="1804625"/>
    <lineage>
        <taxon>Bacteria</taxon>
        <taxon>Pseudomonadati</taxon>
        <taxon>Verrucomicrobiota</taxon>
        <taxon>Opitutia</taxon>
        <taxon>Puniceicoccales</taxon>
        <taxon>Cerasicoccaceae</taxon>
        <taxon>Ruficoccus</taxon>
    </lineage>
</organism>
<dbReference type="Pfam" id="PF00202">
    <property type="entry name" value="Aminotran_3"/>
    <property type="match status" value="1"/>
</dbReference>
<evidence type="ECO:0000256" key="1">
    <source>
        <dbReference type="ARBA" id="ARBA00001933"/>
    </source>
</evidence>
<comment type="similarity">
    <text evidence="9">Belongs to the class-III pyridoxal-phosphate-dependent aminotransferase family. BioA subfamily.</text>
</comment>
<keyword evidence="11" id="KW-1185">Reference proteome</keyword>
<keyword evidence="7 9" id="KW-0663">Pyridoxal phosphate</keyword>
<keyword evidence="5 9" id="KW-0949">S-adenosyl-L-methionine</keyword>
<dbReference type="InterPro" id="IPR015422">
    <property type="entry name" value="PyrdxlP-dep_Trfase_small"/>
</dbReference>
<comment type="subcellular location">
    <subcellularLocation>
        <location evidence="9">Cytoplasm</location>
    </subcellularLocation>
</comment>
<feature type="binding site" evidence="9">
    <location>
        <position position="323"/>
    </location>
    <ligand>
        <name>substrate</name>
    </ligand>
</feature>
<dbReference type="AlphaFoldDB" id="A0A842HE66"/>
<evidence type="ECO:0000256" key="6">
    <source>
        <dbReference type="ARBA" id="ARBA00022756"/>
    </source>
</evidence>
<dbReference type="PANTHER" id="PTHR42684:SF17">
    <property type="entry name" value="ADENOSYLMETHIONINE-8-AMINO-7-OXONONANOATE AMINOTRANSFERASE"/>
    <property type="match status" value="1"/>
</dbReference>
<dbReference type="Gene3D" id="3.90.1150.10">
    <property type="entry name" value="Aspartate Aminotransferase, domain 1"/>
    <property type="match status" value="1"/>
</dbReference>
<evidence type="ECO:0000256" key="9">
    <source>
        <dbReference type="HAMAP-Rule" id="MF_00834"/>
    </source>
</evidence>
<evidence type="ECO:0000313" key="10">
    <source>
        <dbReference type="EMBL" id="MBC2593631.1"/>
    </source>
</evidence>
<comment type="caution">
    <text evidence="9">Lacks conserved residue(s) required for the propagation of feature annotation.</text>
</comment>
<feature type="modified residue" description="N6-(pyridoxal phosphate)lysine" evidence="9">
    <location>
        <position position="288"/>
    </location>
</feature>
<dbReference type="PANTHER" id="PTHR42684">
    <property type="entry name" value="ADENOSYLMETHIONINE-8-AMINO-7-OXONONANOATE AMINOTRANSFERASE"/>
    <property type="match status" value="1"/>
</dbReference>
<accession>A0A842HE66</accession>
<evidence type="ECO:0000313" key="11">
    <source>
        <dbReference type="Proteomes" id="UP000546464"/>
    </source>
</evidence>
<dbReference type="UniPathway" id="UPA00078">
    <property type="reaction ID" value="UER00160"/>
</dbReference>
<dbReference type="NCBIfam" id="TIGR00508">
    <property type="entry name" value="bioA"/>
    <property type="match status" value="1"/>
</dbReference>
<comment type="cofactor">
    <cofactor evidence="1 9">
        <name>pyridoxal 5'-phosphate</name>
        <dbReference type="ChEBI" id="CHEBI:597326"/>
    </cofactor>
</comment>
<dbReference type="InterPro" id="IPR015424">
    <property type="entry name" value="PyrdxlP-dep_Trfase"/>
</dbReference>
<gene>
    <name evidence="9 10" type="primary">bioA</name>
    <name evidence="10" type="ORF">H5P28_05085</name>
</gene>
<evidence type="ECO:0000256" key="7">
    <source>
        <dbReference type="ARBA" id="ARBA00022898"/>
    </source>
</evidence>
<evidence type="ECO:0000256" key="2">
    <source>
        <dbReference type="ARBA" id="ARBA00005063"/>
    </source>
</evidence>
<evidence type="ECO:0000256" key="4">
    <source>
        <dbReference type="ARBA" id="ARBA00022679"/>
    </source>
</evidence>
<dbReference type="Proteomes" id="UP000546464">
    <property type="component" value="Unassembled WGS sequence"/>
</dbReference>
<dbReference type="InterPro" id="IPR049704">
    <property type="entry name" value="Aminotrans_3_PPA_site"/>
</dbReference>
<comment type="catalytic activity">
    <reaction evidence="8 9">
        <text>(8S)-8-amino-7-oxononanoate + S-adenosyl-L-methionine = S-adenosyl-4-methylsulfanyl-2-oxobutanoate + (7R,8S)-7,8-diammoniononanoate</text>
        <dbReference type="Rhea" id="RHEA:16861"/>
        <dbReference type="ChEBI" id="CHEBI:16490"/>
        <dbReference type="ChEBI" id="CHEBI:59789"/>
        <dbReference type="ChEBI" id="CHEBI:149468"/>
        <dbReference type="ChEBI" id="CHEBI:149469"/>
        <dbReference type="EC" id="2.6.1.62"/>
    </reaction>
</comment>
<feature type="binding site" evidence="9">
    <location>
        <position position="259"/>
    </location>
    <ligand>
        <name>pyridoxal 5'-phosphate</name>
        <dbReference type="ChEBI" id="CHEBI:597326"/>
    </ligand>
</feature>
<dbReference type="InterPro" id="IPR015421">
    <property type="entry name" value="PyrdxlP-dep_Trfase_major"/>
</dbReference>
<dbReference type="GO" id="GO:0030170">
    <property type="term" value="F:pyridoxal phosphate binding"/>
    <property type="evidence" value="ECO:0007669"/>
    <property type="project" value="UniProtKB-UniRule"/>
</dbReference>
<feature type="binding site" evidence="9">
    <location>
        <position position="288"/>
    </location>
    <ligand>
        <name>substrate</name>
    </ligand>
</feature>
<dbReference type="SUPFAM" id="SSF53383">
    <property type="entry name" value="PLP-dependent transferases"/>
    <property type="match status" value="1"/>
</dbReference>
<dbReference type="GO" id="GO:0004015">
    <property type="term" value="F:adenosylmethionine-8-amino-7-oxononanoate transaminase activity"/>
    <property type="evidence" value="ECO:0007669"/>
    <property type="project" value="UniProtKB-UniRule"/>
</dbReference>
<name>A0A842HE66_9BACT</name>
<dbReference type="CDD" id="cd00610">
    <property type="entry name" value="OAT_like"/>
    <property type="match status" value="1"/>
</dbReference>
<reference evidence="10 11" key="1">
    <citation type="submission" date="2020-07" db="EMBL/GenBank/DDBJ databases">
        <authorList>
            <person name="Feng X."/>
        </authorList>
    </citation>
    <scope>NUCLEOTIDE SEQUENCE [LARGE SCALE GENOMIC DNA]</scope>
    <source>
        <strain evidence="10 11">JCM31066</strain>
    </source>
</reference>
<dbReference type="PROSITE" id="PS00600">
    <property type="entry name" value="AA_TRANSFER_CLASS_3"/>
    <property type="match status" value="1"/>
</dbReference>
<keyword evidence="4 9" id="KW-0808">Transferase</keyword>
<feature type="binding site" evidence="9">
    <location>
        <begin position="121"/>
        <end position="122"/>
    </location>
    <ligand>
        <name>pyridoxal 5'-phosphate</name>
        <dbReference type="ChEBI" id="CHEBI:597326"/>
    </ligand>
</feature>
<feature type="binding site" evidence="9">
    <location>
        <position position="412"/>
    </location>
    <ligand>
        <name>substrate</name>
    </ligand>
</feature>
<keyword evidence="9" id="KW-0963">Cytoplasm</keyword>
<comment type="function">
    <text evidence="9">Catalyzes the transfer of the alpha-amino group from S-adenosyl-L-methionine (SAM) to 7-keto-8-aminopelargonic acid (KAPA) to form 7,8-diaminopelargonic acid (DAPA). It is the only aminotransferase known to utilize SAM as an amino donor.</text>
</comment>
<protein>
    <recommendedName>
        <fullName evidence="9">Adenosylmethionine-8-amino-7-oxononanoate aminotransferase</fullName>
        <ecNumber evidence="9">2.6.1.62</ecNumber>
    </recommendedName>
    <alternativeName>
        <fullName evidence="9">7,8-diamino-pelargonic acid aminotransferase</fullName>
        <shortName evidence="9">DAPA AT</shortName>
        <shortName evidence="9">DAPA aminotransferase</shortName>
    </alternativeName>
    <alternativeName>
        <fullName evidence="9">7,8-diaminononanoate synthase</fullName>
        <shortName evidence="9">DANS</shortName>
    </alternativeName>
    <alternativeName>
        <fullName evidence="9">Diaminopelargonic acid synthase</fullName>
    </alternativeName>
</protein>
<dbReference type="RefSeq" id="WP_185674634.1">
    <property type="nucleotide sequence ID" value="NZ_JACHVB010000014.1"/>
</dbReference>
<feature type="binding site" evidence="9">
    <location>
        <begin position="324"/>
        <end position="325"/>
    </location>
    <ligand>
        <name>pyridoxal 5'-phosphate</name>
        <dbReference type="ChEBI" id="CHEBI:597326"/>
    </ligand>
</feature>
<keyword evidence="3 9" id="KW-0032">Aminotransferase</keyword>